<proteinExistence type="predicted"/>
<keyword evidence="1" id="KW-0812">Transmembrane</keyword>
<dbReference type="EMBL" id="BAABJP010000019">
    <property type="protein sequence ID" value="GAA5159562.1"/>
    <property type="molecule type" value="Genomic_DNA"/>
</dbReference>
<comment type="caution">
    <text evidence="2">The sequence shown here is derived from an EMBL/GenBank/DDBJ whole genome shotgun (WGS) entry which is preliminary data.</text>
</comment>
<dbReference type="Proteomes" id="UP001428817">
    <property type="component" value="Unassembled WGS sequence"/>
</dbReference>
<accession>A0ABP9QCF5</accession>
<keyword evidence="1" id="KW-0472">Membrane</keyword>
<feature type="transmembrane region" description="Helical" evidence="1">
    <location>
        <begin position="21"/>
        <end position="41"/>
    </location>
</feature>
<dbReference type="SUPFAM" id="SSF50494">
    <property type="entry name" value="Trypsin-like serine proteases"/>
    <property type="match status" value="1"/>
</dbReference>
<reference evidence="3" key="1">
    <citation type="journal article" date="2019" name="Int. J. Syst. Evol. Microbiol.">
        <title>The Global Catalogue of Microorganisms (GCM) 10K type strain sequencing project: providing services to taxonomists for standard genome sequencing and annotation.</title>
        <authorList>
            <consortium name="The Broad Institute Genomics Platform"/>
            <consortium name="The Broad Institute Genome Sequencing Center for Infectious Disease"/>
            <person name="Wu L."/>
            <person name="Ma J."/>
        </authorList>
    </citation>
    <scope>NUCLEOTIDE SEQUENCE [LARGE SCALE GENOMIC DNA]</scope>
    <source>
        <strain evidence="3">JCM 18303</strain>
    </source>
</reference>
<organism evidence="2 3">
    <name type="scientific">Pseudonocardia eucalypti</name>
    <dbReference type="NCBI Taxonomy" id="648755"/>
    <lineage>
        <taxon>Bacteria</taxon>
        <taxon>Bacillati</taxon>
        <taxon>Actinomycetota</taxon>
        <taxon>Actinomycetes</taxon>
        <taxon>Pseudonocardiales</taxon>
        <taxon>Pseudonocardiaceae</taxon>
        <taxon>Pseudonocardia</taxon>
    </lineage>
</organism>
<evidence type="ECO:0000313" key="3">
    <source>
        <dbReference type="Proteomes" id="UP001428817"/>
    </source>
</evidence>
<gene>
    <name evidence="2" type="ORF">GCM10023321_40880</name>
</gene>
<dbReference type="InterPro" id="IPR043504">
    <property type="entry name" value="Peptidase_S1_PA_chymotrypsin"/>
</dbReference>
<evidence type="ECO:0000256" key="1">
    <source>
        <dbReference type="SAM" id="Phobius"/>
    </source>
</evidence>
<keyword evidence="1" id="KW-1133">Transmembrane helix</keyword>
<dbReference type="RefSeq" id="WP_185063358.1">
    <property type="nucleotide sequence ID" value="NZ_BAABJP010000019.1"/>
</dbReference>
<protein>
    <recommendedName>
        <fullName evidence="4">Trypsin-like peptidase</fullName>
    </recommendedName>
</protein>
<evidence type="ECO:0008006" key="4">
    <source>
        <dbReference type="Google" id="ProtNLM"/>
    </source>
</evidence>
<name>A0ABP9QCF5_9PSEU</name>
<dbReference type="Gene3D" id="2.40.10.10">
    <property type="entry name" value="Trypsin-like serine proteases"/>
    <property type="match status" value="2"/>
</dbReference>
<dbReference type="InterPro" id="IPR009003">
    <property type="entry name" value="Peptidase_S1_PA"/>
</dbReference>
<evidence type="ECO:0000313" key="2">
    <source>
        <dbReference type="EMBL" id="GAA5159562.1"/>
    </source>
</evidence>
<dbReference type="Pfam" id="PF13365">
    <property type="entry name" value="Trypsin_2"/>
    <property type="match status" value="1"/>
</dbReference>
<keyword evidence="3" id="KW-1185">Reference proteome</keyword>
<sequence>MNPSSRRLRRSVLPVRDSRDTVGTATVIAPGFALTALHVIIMGNPRALTVGYHPRLPVSGVRTLALTEYTGVHEHARRSQQRAQRMVWNDTDHALATVDLALLELRGLHNPPLRPRPTPVHTGEHLVVAGYPGGHWSINKGPVTGTDDADFALRMLLGPGASGAPAIDHSNQLAGIVTLDHELATICIGPRLLATFLHQLHAVPS</sequence>